<evidence type="ECO:0000256" key="1">
    <source>
        <dbReference type="SAM" id="Coils"/>
    </source>
</evidence>
<evidence type="ECO:0000313" key="3">
    <source>
        <dbReference type="Proteomes" id="UP000195321"/>
    </source>
</evidence>
<name>A0A1Y3MFH9_9BACI</name>
<dbReference type="SUPFAM" id="SSF52540">
    <property type="entry name" value="P-loop containing nucleoside triphosphate hydrolases"/>
    <property type="match status" value="1"/>
</dbReference>
<evidence type="ECO:0000313" key="2">
    <source>
        <dbReference type="EMBL" id="OUM46352.1"/>
    </source>
</evidence>
<dbReference type="Pfam" id="PF13671">
    <property type="entry name" value="AAA_33"/>
    <property type="match status" value="1"/>
</dbReference>
<keyword evidence="2" id="KW-0067">ATP-binding</keyword>
<accession>A0A1Y3MFH9</accession>
<dbReference type="PANTHER" id="PTHR37807">
    <property type="entry name" value="OS07G0160300 PROTEIN"/>
    <property type="match status" value="1"/>
</dbReference>
<keyword evidence="1" id="KW-0175">Coiled coil</keyword>
<organism evidence="2 3">
    <name type="scientific">Bacillus pseudomycoides</name>
    <dbReference type="NCBI Taxonomy" id="64104"/>
    <lineage>
        <taxon>Bacteria</taxon>
        <taxon>Bacillati</taxon>
        <taxon>Bacillota</taxon>
        <taxon>Bacilli</taxon>
        <taxon>Bacillales</taxon>
        <taxon>Bacillaceae</taxon>
        <taxon>Bacillus</taxon>
        <taxon>Bacillus cereus group</taxon>
    </lineage>
</organism>
<dbReference type="AlphaFoldDB" id="A0A1Y3MFH9"/>
<dbReference type="EMBL" id="MWPX01000049">
    <property type="protein sequence ID" value="OUM46352.1"/>
    <property type="molecule type" value="Genomic_DNA"/>
</dbReference>
<dbReference type="InterPro" id="IPR027417">
    <property type="entry name" value="P-loop_NTPase"/>
</dbReference>
<dbReference type="RefSeq" id="WP_016131193.1">
    <property type="nucleotide sequence ID" value="NZ_JARHXM010000093.1"/>
</dbReference>
<dbReference type="PANTHER" id="PTHR37807:SF3">
    <property type="entry name" value="OS07G0160300 PROTEIN"/>
    <property type="match status" value="1"/>
</dbReference>
<dbReference type="Gene3D" id="3.40.50.300">
    <property type="entry name" value="P-loop containing nucleotide triphosphate hydrolases"/>
    <property type="match status" value="1"/>
</dbReference>
<sequence>MFFLQMSGFPGSGKSTLSRHIAKSTGAIVIDHDIVKTALLESLETRQIETTDAGGISYEIEWALIDFHLSQGHSVILDSPCLYTEMLEKGMKLSKKYNVKYKYVECYLNNIEEINNRLKKRKRMISQIEEVESEEAFKKWLDGSKRPSDFTYLIVDSGKPLEDYIDKVMVYMNE</sequence>
<keyword evidence="2" id="KW-0547">Nucleotide-binding</keyword>
<comment type="caution">
    <text evidence="2">The sequence shown here is derived from an EMBL/GenBank/DDBJ whole genome shotgun (WGS) entry which is preliminary data.</text>
</comment>
<gene>
    <name evidence="2" type="ORF">BW425_24295</name>
</gene>
<proteinExistence type="predicted"/>
<dbReference type="Proteomes" id="UP000195321">
    <property type="component" value="Unassembled WGS sequence"/>
</dbReference>
<protein>
    <submittedName>
        <fullName evidence="2">ATP-binding protein</fullName>
    </submittedName>
</protein>
<feature type="coiled-coil region" evidence="1">
    <location>
        <begin position="104"/>
        <end position="131"/>
    </location>
</feature>
<reference evidence="2 3" key="1">
    <citation type="submission" date="2017-02" db="EMBL/GenBank/DDBJ databases">
        <title>Bacillus pseudomycoides isolate FSL K6-0042.</title>
        <authorList>
            <person name="Kovac J."/>
        </authorList>
    </citation>
    <scope>NUCLEOTIDE SEQUENCE [LARGE SCALE GENOMIC DNA]</scope>
    <source>
        <strain evidence="2 3">FSL K6-0042</strain>
    </source>
</reference>
<dbReference type="GO" id="GO:0005524">
    <property type="term" value="F:ATP binding"/>
    <property type="evidence" value="ECO:0007669"/>
    <property type="project" value="UniProtKB-KW"/>
</dbReference>